<keyword evidence="1" id="KW-0472">Membrane</keyword>
<accession>A0AAD4QWQ0</accession>
<evidence type="ECO:0000313" key="3">
    <source>
        <dbReference type="Proteomes" id="UP001201812"/>
    </source>
</evidence>
<keyword evidence="1" id="KW-1133">Transmembrane helix</keyword>
<reference evidence="2" key="1">
    <citation type="submission" date="2022-01" db="EMBL/GenBank/DDBJ databases">
        <title>Genome Sequence Resource for Two Populations of Ditylenchus destructor, the Migratory Endoparasitic Phytonematode.</title>
        <authorList>
            <person name="Zhang H."/>
            <person name="Lin R."/>
            <person name="Xie B."/>
        </authorList>
    </citation>
    <scope>NUCLEOTIDE SEQUENCE</scope>
    <source>
        <strain evidence="2">BazhouSP</strain>
    </source>
</reference>
<evidence type="ECO:0000313" key="2">
    <source>
        <dbReference type="EMBL" id="KAI1706116.1"/>
    </source>
</evidence>
<keyword evidence="1" id="KW-0812">Transmembrane</keyword>
<protein>
    <submittedName>
        <fullName evidence="2">Uncharacterized protein</fullName>
    </submittedName>
</protein>
<dbReference type="AlphaFoldDB" id="A0AAD4QWQ0"/>
<keyword evidence="3" id="KW-1185">Reference proteome</keyword>
<name>A0AAD4QWQ0_9BILA</name>
<sequence length="169" mass="19498">MSWKVDYAILGTMYAFRYRELNSRKISSLMNFITDVTCTALGFMFSISTVGHLFMLRHSGKLDQFTRNSDIRLLGHSLAILAIQILYTMMAFHFFSLASGYKSPFSFISDTHRYFEDAYCLVGSPFLLILSSHVREEYLKFYGLDVLQRKKQRTNPLTTILNTVSSKLV</sequence>
<comment type="caution">
    <text evidence="2">The sequence shown here is derived from an EMBL/GenBank/DDBJ whole genome shotgun (WGS) entry which is preliminary data.</text>
</comment>
<organism evidence="2 3">
    <name type="scientific">Ditylenchus destructor</name>
    <dbReference type="NCBI Taxonomy" id="166010"/>
    <lineage>
        <taxon>Eukaryota</taxon>
        <taxon>Metazoa</taxon>
        <taxon>Ecdysozoa</taxon>
        <taxon>Nematoda</taxon>
        <taxon>Chromadorea</taxon>
        <taxon>Rhabditida</taxon>
        <taxon>Tylenchina</taxon>
        <taxon>Tylenchomorpha</taxon>
        <taxon>Sphaerularioidea</taxon>
        <taxon>Anguinidae</taxon>
        <taxon>Anguininae</taxon>
        <taxon>Ditylenchus</taxon>
    </lineage>
</organism>
<gene>
    <name evidence="2" type="ORF">DdX_13156</name>
</gene>
<evidence type="ECO:0000256" key="1">
    <source>
        <dbReference type="SAM" id="Phobius"/>
    </source>
</evidence>
<feature type="transmembrane region" description="Helical" evidence="1">
    <location>
        <begin position="29"/>
        <end position="54"/>
    </location>
</feature>
<dbReference type="EMBL" id="JAKKPZ010000050">
    <property type="protein sequence ID" value="KAI1706116.1"/>
    <property type="molecule type" value="Genomic_DNA"/>
</dbReference>
<proteinExistence type="predicted"/>
<feature type="transmembrane region" description="Helical" evidence="1">
    <location>
        <begin position="74"/>
        <end position="95"/>
    </location>
</feature>
<dbReference type="Proteomes" id="UP001201812">
    <property type="component" value="Unassembled WGS sequence"/>
</dbReference>